<dbReference type="STRING" id="83401.SAMN05421742_11010"/>
<dbReference type="AlphaFoldDB" id="A0A1G8EE12"/>
<dbReference type="EMBL" id="FNCV01000010">
    <property type="protein sequence ID" value="SDH68145.1"/>
    <property type="molecule type" value="Genomic_DNA"/>
</dbReference>
<dbReference type="Proteomes" id="UP000217076">
    <property type="component" value="Unassembled WGS sequence"/>
</dbReference>
<protein>
    <submittedName>
        <fullName evidence="2">Uncharacterized protein</fullName>
    </submittedName>
</protein>
<accession>A0A1G8EE12</accession>
<dbReference type="OrthoDB" id="8481620at2"/>
<evidence type="ECO:0000313" key="2">
    <source>
        <dbReference type="EMBL" id="SDH68145.1"/>
    </source>
</evidence>
<evidence type="ECO:0000313" key="3">
    <source>
        <dbReference type="Proteomes" id="UP000217076"/>
    </source>
</evidence>
<evidence type="ECO:0000256" key="1">
    <source>
        <dbReference type="SAM" id="MobiDB-lite"/>
    </source>
</evidence>
<dbReference type="RefSeq" id="WP_092620906.1">
    <property type="nucleotide sequence ID" value="NZ_FNCV01000010.1"/>
</dbReference>
<organism evidence="2 3">
    <name type="scientific">Roseospirillum parvum</name>
    <dbReference type="NCBI Taxonomy" id="83401"/>
    <lineage>
        <taxon>Bacteria</taxon>
        <taxon>Pseudomonadati</taxon>
        <taxon>Pseudomonadota</taxon>
        <taxon>Alphaproteobacteria</taxon>
        <taxon>Rhodospirillales</taxon>
        <taxon>Rhodospirillaceae</taxon>
        <taxon>Roseospirillum</taxon>
    </lineage>
</organism>
<sequence length="129" mass="14153">MAARPPDHPTDRPPDHPSARPPEARPPEARLLPDGTLAVRRPDGLLILAPWDGALRGAWVTENGTHRPFLQSVILFDRRGVWLWPGPLLCEHPRARGMADVAAFFSAIPVAPRLGMADRPVEIAFLPQG</sequence>
<feature type="compositionally biased region" description="Basic and acidic residues" evidence="1">
    <location>
        <begin position="1"/>
        <end position="28"/>
    </location>
</feature>
<feature type="region of interest" description="Disordered" evidence="1">
    <location>
        <begin position="1"/>
        <end position="34"/>
    </location>
</feature>
<proteinExistence type="predicted"/>
<reference evidence="3" key="1">
    <citation type="submission" date="2016-10" db="EMBL/GenBank/DDBJ databases">
        <authorList>
            <person name="Varghese N."/>
            <person name="Submissions S."/>
        </authorList>
    </citation>
    <scope>NUCLEOTIDE SEQUENCE [LARGE SCALE GENOMIC DNA]</scope>
    <source>
        <strain evidence="3">930I</strain>
    </source>
</reference>
<gene>
    <name evidence="2" type="ORF">SAMN05421742_11010</name>
</gene>
<keyword evidence="3" id="KW-1185">Reference proteome</keyword>
<name>A0A1G8EE12_9PROT</name>